<dbReference type="RefSeq" id="WP_012637709.1">
    <property type="nucleotide sequence ID" value="NC_011901.1"/>
</dbReference>
<dbReference type="STRING" id="396588.Tgr7_1139"/>
<dbReference type="Proteomes" id="UP000002383">
    <property type="component" value="Chromosome"/>
</dbReference>
<evidence type="ECO:0000313" key="5">
    <source>
        <dbReference type="EMBL" id="ACL72225.1"/>
    </source>
</evidence>
<evidence type="ECO:0000256" key="1">
    <source>
        <dbReference type="ARBA" id="ARBA00006814"/>
    </source>
</evidence>
<dbReference type="AlphaFoldDB" id="B8GPQ8"/>
<evidence type="ECO:0000313" key="6">
    <source>
        <dbReference type="Proteomes" id="UP000002383"/>
    </source>
</evidence>
<dbReference type="InterPro" id="IPR000671">
    <property type="entry name" value="Peptidase_A31"/>
</dbReference>
<dbReference type="OrthoDB" id="9808862at2"/>
<dbReference type="SUPFAM" id="SSF53163">
    <property type="entry name" value="HybD-like"/>
    <property type="match status" value="1"/>
</dbReference>
<dbReference type="GO" id="GO:0008047">
    <property type="term" value="F:enzyme activator activity"/>
    <property type="evidence" value="ECO:0007669"/>
    <property type="project" value="InterPro"/>
</dbReference>
<dbReference type="Pfam" id="PF01750">
    <property type="entry name" value="HycI"/>
    <property type="match status" value="1"/>
</dbReference>
<keyword evidence="4" id="KW-0378">Hydrolase</keyword>
<dbReference type="EMBL" id="CP001339">
    <property type="protein sequence ID" value="ACL72225.1"/>
    <property type="molecule type" value="Genomic_DNA"/>
</dbReference>
<keyword evidence="6" id="KW-1185">Reference proteome</keyword>
<dbReference type="NCBIfam" id="TIGR00072">
    <property type="entry name" value="hydrog_prot"/>
    <property type="match status" value="1"/>
</dbReference>
<proteinExistence type="inferred from homology"/>
<comment type="similarity">
    <text evidence="1">Belongs to the peptidase A31 family.</text>
</comment>
<evidence type="ECO:0000256" key="3">
    <source>
        <dbReference type="ARBA" id="ARBA00022750"/>
    </source>
</evidence>
<reference evidence="5 6" key="1">
    <citation type="journal article" date="2011" name="Stand. Genomic Sci.">
        <title>Complete genome sequence of 'Thioalkalivibrio sulfidophilus' HL-EbGr7.</title>
        <authorList>
            <person name="Muyzer G."/>
            <person name="Sorokin D.Y."/>
            <person name="Mavromatis K."/>
            <person name="Lapidus A."/>
            <person name="Clum A."/>
            <person name="Ivanova N."/>
            <person name="Pati A."/>
            <person name="d'Haeseleer P."/>
            <person name="Woyke T."/>
            <person name="Kyrpides N.C."/>
        </authorList>
    </citation>
    <scope>NUCLEOTIDE SEQUENCE [LARGE SCALE GENOMIC DNA]</scope>
    <source>
        <strain evidence="5 6">HL-EbGR7</strain>
    </source>
</reference>
<organism evidence="5 6">
    <name type="scientific">Thioalkalivibrio sulfidiphilus (strain HL-EbGR7)</name>
    <dbReference type="NCBI Taxonomy" id="396588"/>
    <lineage>
        <taxon>Bacteria</taxon>
        <taxon>Pseudomonadati</taxon>
        <taxon>Pseudomonadota</taxon>
        <taxon>Gammaproteobacteria</taxon>
        <taxon>Chromatiales</taxon>
        <taxon>Ectothiorhodospiraceae</taxon>
        <taxon>Thioalkalivibrio</taxon>
    </lineage>
</organism>
<dbReference type="Gene3D" id="3.40.50.1450">
    <property type="entry name" value="HybD-like"/>
    <property type="match status" value="1"/>
</dbReference>
<accession>B8GPQ8</accession>
<dbReference type="GO" id="GO:0004190">
    <property type="term" value="F:aspartic-type endopeptidase activity"/>
    <property type="evidence" value="ECO:0007669"/>
    <property type="project" value="UniProtKB-KW"/>
</dbReference>
<keyword evidence="3" id="KW-0064">Aspartyl protease</keyword>
<dbReference type="eggNOG" id="COG0680">
    <property type="taxonomic scope" value="Bacteria"/>
</dbReference>
<keyword evidence="2 5" id="KW-0645">Protease</keyword>
<evidence type="ECO:0000256" key="2">
    <source>
        <dbReference type="ARBA" id="ARBA00022670"/>
    </source>
</evidence>
<dbReference type="InterPro" id="IPR023430">
    <property type="entry name" value="Pept_HybD-like_dom_sf"/>
</dbReference>
<evidence type="ECO:0000256" key="4">
    <source>
        <dbReference type="ARBA" id="ARBA00022801"/>
    </source>
</evidence>
<dbReference type="HOGENOM" id="CLU_099037_2_1_6"/>
<gene>
    <name evidence="5" type="ordered locus">Tgr7_1139</name>
</gene>
<dbReference type="CDD" id="cd00518">
    <property type="entry name" value="H2MP"/>
    <property type="match status" value="1"/>
</dbReference>
<dbReference type="PANTHER" id="PTHR30302:SF1">
    <property type="entry name" value="HYDROGENASE 2 MATURATION PROTEASE"/>
    <property type="match status" value="1"/>
</dbReference>
<dbReference type="KEGG" id="tgr:Tgr7_1139"/>
<protein>
    <submittedName>
        <fullName evidence="5">Hydrogenase maturation protease</fullName>
    </submittedName>
</protein>
<dbReference type="PANTHER" id="PTHR30302">
    <property type="entry name" value="HYDROGENASE 1 MATURATION PROTEASE"/>
    <property type="match status" value="1"/>
</dbReference>
<dbReference type="GO" id="GO:0016485">
    <property type="term" value="P:protein processing"/>
    <property type="evidence" value="ECO:0007669"/>
    <property type="project" value="TreeGrafter"/>
</dbReference>
<name>B8GPQ8_THISH</name>
<dbReference type="PRINTS" id="PR00446">
    <property type="entry name" value="HYDRGNUPTAKE"/>
</dbReference>
<sequence>MSRALVIGIGNPWRGDDGVGAAVVQVLAGTPGIQVAKCGGEPAELMQCWAGFDRVILVDAVVTGGTPGAILRLTVDQPLPSTPRHSSHGLGLAEAVELARALGELPPGLVIYGIEPQSTDDGTSLSPAVADAVTTVARAICEELDICRRGAEAQREK</sequence>